<keyword evidence="2" id="KW-1185">Reference proteome</keyword>
<comment type="caution">
    <text evidence="1">The sequence shown here is derived from an EMBL/GenBank/DDBJ whole genome shotgun (WGS) entry which is preliminary data.</text>
</comment>
<sequence>MFTNSKRLEPTRSTFSSLAFVPGRKENTGTWSICRETWCMGIDGQLALADPLQQGRLTLQKRGHPFRAQRTARGLAIQRGETQQARVRLVVYPFLPRISDARARAGAREGTNQGTAICVSSHASSLFAAGSQGGRRKEGRHATGALSASLSTAEARARERKRITRADREMRVWLARSRSHGVRARRLRERTKRRRRQSGSTPLYAAVAAAPCLFVEGEGRDDA</sequence>
<protein>
    <submittedName>
        <fullName evidence="1">Uncharacterized protein</fullName>
    </submittedName>
</protein>
<dbReference type="EMBL" id="CM023484">
    <property type="protein sequence ID" value="KAH6933099.1"/>
    <property type="molecule type" value="Genomic_DNA"/>
</dbReference>
<accession>A0ACB7SKA4</accession>
<gene>
    <name evidence="1" type="ORF">HPB50_012095</name>
</gene>
<name>A0ACB7SKA4_HYAAI</name>
<evidence type="ECO:0000313" key="2">
    <source>
        <dbReference type="Proteomes" id="UP000821845"/>
    </source>
</evidence>
<dbReference type="Proteomes" id="UP000821845">
    <property type="component" value="Chromosome 4"/>
</dbReference>
<evidence type="ECO:0000313" key="1">
    <source>
        <dbReference type="EMBL" id="KAH6933099.1"/>
    </source>
</evidence>
<reference evidence="1" key="1">
    <citation type="submission" date="2020-05" db="EMBL/GenBank/DDBJ databases">
        <title>Large-scale comparative analyses of tick genomes elucidate their genetic diversity and vector capacities.</title>
        <authorList>
            <person name="Jia N."/>
            <person name="Wang J."/>
            <person name="Shi W."/>
            <person name="Du L."/>
            <person name="Sun Y."/>
            <person name="Zhan W."/>
            <person name="Jiang J."/>
            <person name="Wang Q."/>
            <person name="Zhang B."/>
            <person name="Ji P."/>
            <person name="Sakyi L.B."/>
            <person name="Cui X."/>
            <person name="Yuan T."/>
            <person name="Jiang B."/>
            <person name="Yang W."/>
            <person name="Lam T.T.-Y."/>
            <person name="Chang Q."/>
            <person name="Ding S."/>
            <person name="Wang X."/>
            <person name="Zhu J."/>
            <person name="Ruan X."/>
            <person name="Zhao L."/>
            <person name="Wei J."/>
            <person name="Que T."/>
            <person name="Du C."/>
            <person name="Cheng J."/>
            <person name="Dai P."/>
            <person name="Han X."/>
            <person name="Huang E."/>
            <person name="Gao Y."/>
            <person name="Liu J."/>
            <person name="Shao H."/>
            <person name="Ye R."/>
            <person name="Li L."/>
            <person name="Wei W."/>
            <person name="Wang X."/>
            <person name="Wang C."/>
            <person name="Yang T."/>
            <person name="Huo Q."/>
            <person name="Li W."/>
            <person name="Guo W."/>
            <person name="Chen H."/>
            <person name="Zhou L."/>
            <person name="Ni X."/>
            <person name="Tian J."/>
            <person name="Zhou Y."/>
            <person name="Sheng Y."/>
            <person name="Liu T."/>
            <person name="Pan Y."/>
            <person name="Xia L."/>
            <person name="Li J."/>
            <person name="Zhao F."/>
            <person name="Cao W."/>
        </authorList>
    </citation>
    <scope>NUCLEOTIDE SEQUENCE</scope>
    <source>
        <strain evidence="1">Hyas-2018</strain>
    </source>
</reference>
<proteinExistence type="predicted"/>
<organism evidence="1 2">
    <name type="scientific">Hyalomma asiaticum</name>
    <name type="common">Tick</name>
    <dbReference type="NCBI Taxonomy" id="266040"/>
    <lineage>
        <taxon>Eukaryota</taxon>
        <taxon>Metazoa</taxon>
        <taxon>Ecdysozoa</taxon>
        <taxon>Arthropoda</taxon>
        <taxon>Chelicerata</taxon>
        <taxon>Arachnida</taxon>
        <taxon>Acari</taxon>
        <taxon>Parasitiformes</taxon>
        <taxon>Ixodida</taxon>
        <taxon>Ixodoidea</taxon>
        <taxon>Ixodidae</taxon>
        <taxon>Hyalomminae</taxon>
        <taxon>Hyalomma</taxon>
    </lineage>
</organism>